<protein>
    <submittedName>
        <fullName evidence="2">Outer membrane lipoprotein-sorting protein</fullName>
    </submittedName>
</protein>
<reference evidence="2 3" key="1">
    <citation type="submission" date="2020-07" db="EMBL/GenBank/DDBJ databases">
        <title>Genomic Encyclopedia of Type Strains, Phase IV (KMG-V): Genome sequencing to study the core and pangenomes of soil and plant-associated prokaryotes.</title>
        <authorList>
            <person name="Whitman W."/>
        </authorList>
    </citation>
    <scope>NUCLEOTIDE SEQUENCE [LARGE SCALE GENOMIC DNA]</scope>
    <source>
        <strain evidence="2 3">X4EP2</strain>
    </source>
</reference>
<keyword evidence="1" id="KW-0732">Signal</keyword>
<name>A0A7Y9PHZ2_9BACT</name>
<feature type="signal peptide" evidence="1">
    <location>
        <begin position="1"/>
        <end position="24"/>
    </location>
</feature>
<dbReference type="AlphaFoldDB" id="A0A7Y9PHZ2"/>
<keyword evidence="2" id="KW-0449">Lipoprotein</keyword>
<organism evidence="2 3">
    <name type="scientific">Granulicella arctica</name>
    <dbReference type="NCBI Taxonomy" id="940613"/>
    <lineage>
        <taxon>Bacteria</taxon>
        <taxon>Pseudomonadati</taxon>
        <taxon>Acidobacteriota</taxon>
        <taxon>Terriglobia</taxon>
        <taxon>Terriglobales</taxon>
        <taxon>Acidobacteriaceae</taxon>
        <taxon>Granulicella</taxon>
    </lineage>
</organism>
<dbReference type="RefSeq" id="WP_179491232.1">
    <property type="nucleotide sequence ID" value="NZ_JACCCW010000002.1"/>
</dbReference>
<dbReference type="Gene3D" id="2.50.20.10">
    <property type="entry name" value="Lipoprotein localisation LolA/LolB/LppX"/>
    <property type="match status" value="1"/>
</dbReference>
<sequence length="230" mass="25385">MTKLCRMAMVLALSVMGMATSAVAQSSHLDGVLKQMDAASVKFHSAEANFRWDFFERVTKSMSSQAGTIYFERQKNGSTEMGAKMVTPGVKFLGVKDNVLQVFDPMANTLIRITPHGDQTQYESFLTLGFGGSGSDLAKSWVIADQGTEIVDGVSCAKLDLVSKDQNVKNMFTHVTIWVDLTRGISLKQMFYTPSEDIRTAVYSGIKYNTRVDMKPYGFKANAKTSVTNR</sequence>
<dbReference type="Proteomes" id="UP000589520">
    <property type="component" value="Unassembled WGS sequence"/>
</dbReference>
<dbReference type="EMBL" id="JACCCW010000002">
    <property type="protein sequence ID" value="NYF80099.1"/>
    <property type="molecule type" value="Genomic_DNA"/>
</dbReference>
<comment type="caution">
    <text evidence="2">The sequence shown here is derived from an EMBL/GenBank/DDBJ whole genome shotgun (WGS) entry which is preliminary data.</text>
</comment>
<evidence type="ECO:0000313" key="2">
    <source>
        <dbReference type="EMBL" id="NYF80099.1"/>
    </source>
</evidence>
<evidence type="ECO:0000256" key="1">
    <source>
        <dbReference type="SAM" id="SignalP"/>
    </source>
</evidence>
<gene>
    <name evidence="2" type="ORF">HDF17_002419</name>
</gene>
<accession>A0A7Y9PHZ2</accession>
<keyword evidence="3" id="KW-1185">Reference proteome</keyword>
<proteinExistence type="predicted"/>
<evidence type="ECO:0000313" key="3">
    <source>
        <dbReference type="Proteomes" id="UP000589520"/>
    </source>
</evidence>
<feature type="chain" id="PRO_5031073665" evidence="1">
    <location>
        <begin position="25"/>
        <end position="230"/>
    </location>
</feature>